<proteinExistence type="inferred from homology"/>
<dbReference type="STRING" id="84029.CROST_45000"/>
<dbReference type="FunFam" id="3.90.1150.10:FF:000033">
    <property type="entry name" value="Cystathionine gamma-synthase"/>
    <property type="match status" value="1"/>
</dbReference>
<sequence>MEDIECTKFETKAVHGRSGFEIRTGSISYPIYQSSTFRHEGLNKSTGYDYSRTANPTRDEVEKTVADLENGKACLAYSSGMAAISGILTIFASGDHIIVSDDLYGGTYRIFEEIYKNYGIEVTYTDTTNISNIEKEIKNNTKAIYLETPTNPLMKITDIKEVSKLSKKHNALLIVDNTFMTPYYQKPLNLGADIVIHSGTKYLCGHNDALAGFVILNDEKLTEKLRFIQNSIGAVLAPFDSWLILRGIKTLHIRLDRQQENAIKIADFLKKQEKVIKVLYPGLEEHEGHDILKNEASGFGGMISFYVDSKETVEKILERVKVIIFAESLGGVESLITYPYTQTHADIPDNIRQRLGVTDKLLRLSVGIENAQDLIKDLKRAIGTK</sequence>
<dbReference type="InterPro" id="IPR015421">
    <property type="entry name" value="PyrdxlP-dep_Trfase_major"/>
</dbReference>
<evidence type="ECO:0000256" key="1">
    <source>
        <dbReference type="ARBA" id="ARBA00001933"/>
    </source>
</evidence>
<dbReference type="Proteomes" id="UP000190951">
    <property type="component" value="Chromosome"/>
</dbReference>
<dbReference type="PANTHER" id="PTHR11808">
    <property type="entry name" value="TRANS-SULFURATION ENZYME FAMILY MEMBER"/>
    <property type="match status" value="1"/>
</dbReference>
<dbReference type="EC" id="4.4.1.1" evidence="5"/>
<dbReference type="InterPro" id="IPR015422">
    <property type="entry name" value="PyrdxlP-dep_Trfase_small"/>
</dbReference>
<accession>A0A1S8KXE0</accession>
<dbReference type="InterPro" id="IPR054542">
    <property type="entry name" value="Cys_met_metab_PP"/>
</dbReference>
<dbReference type="GO" id="GO:0030170">
    <property type="term" value="F:pyridoxal phosphate binding"/>
    <property type="evidence" value="ECO:0007669"/>
    <property type="project" value="InterPro"/>
</dbReference>
<evidence type="ECO:0000256" key="4">
    <source>
        <dbReference type="RuleBase" id="RU362118"/>
    </source>
</evidence>
<dbReference type="PROSITE" id="PS00868">
    <property type="entry name" value="CYS_MET_METAB_PP"/>
    <property type="match status" value="1"/>
</dbReference>
<dbReference type="PIRSF" id="PIRSF001434">
    <property type="entry name" value="CGS"/>
    <property type="match status" value="1"/>
</dbReference>
<evidence type="ECO:0000256" key="2">
    <source>
        <dbReference type="ARBA" id="ARBA00009077"/>
    </source>
</evidence>
<comment type="similarity">
    <text evidence="2 4">Belongs to the trans-sulfuration enzymes family.</text>
</comment>
<protein>
    <submittedName>
        <fullName evidence="5">Cystathionine gamma-lyase</fullName>
        <ecNumber evidence="5">4.4.1.1</ecNumber>
    </submittedName>
</protein>
<dbReference type="GO" id="GO:0005737">
    <property type="term" value="C:cytoplasm"/>
    <property type="evidence" value="ECO:0007669"/>
    <property type="project" value="TreeGrafter"/>
</dbReference>
<evidence type="ECO:0000256" key="3">
    <source>
        <dbReference type="ARBA" id="ARBA00022898"/>
    </source>
</evidence>
<dbReference type="InterPro" id="IPR015424">
    <property type="entry name" value="PyrdxlP-dep_Trfase"/>
</dbReference>
<dbReference type="Gene3D" id="3.90.1150.10">
    <property type="entry name" value="Aspartate Aminotransferase, domain 1"/>
    <property type="match status" value="1"/>
</dbReference>
<dbReference type="RefSeq" id="WP_077835248.1">
    <property type="nucleotide sequence ID" value="NZ_CP096983.1"/>
</dbReference>
<dbReference type="FunFam" id="3.40.640.10:FF:000009">
    <property type="entry name" value="Cystathionine gamma-synthase homolog"/>
    <property type="match status" value="1"/>
</dbReference>
<reference evidence="5 6" key="1">
    <citation type="submission" date="2022-04" db="EMBL/GenBank/DDBJ databases">
        <title>Genome sequence of C. roseum typestrain.</title>
        <authorList>
            <person name="Poehlein A."/>
            <person name="Schoch T."/>
            <person name="Duerre P."/>
            <person name="Daniel R."/>
        </authorList>
    </citation>
    <scope>NUCLEOTIDE SEQUENCE [LARGE SCALE GENOMIC DNA]</scope>
    <source>
        <strain evidence="5 6">DSM 7320</strain>
    </source>
</reference>
<name>A0A1S8KXE0_9CLOT</name>
<dbReference type="KEGG" id="crw:CROST_006800"/>
<dbReference type="InterPro" id="IPR000277">
    <property type="entry name" value="Cys/Met-Metab_PyrdxlP-dep_enz"/>
</dbReference>
<dbReference type="GO" id="GO:0019346">
    <property type="term" value="P:transsulfuration"/>
    <property type="evidence" value="ECO:0007669"/>
    <property type="project" value="InterPro"/>
</dbReference>
<dbReference type="SUPFAM" id="SSF53383">
    <property type="entry name" value="PLP-dependent transferases"/>
    <property type="match status" value="1"/>
</dbReference>
<dbReference type="CDD" id="cd00614">
    <property type="entry name" value="CGS_like"/>
    <property type="match status" value="1"/>
</dbReference>
<keyword evidence="5" id="KW-0456">Lyase</keyword>
<evidence type="ECO:0000313" key="6">
    <source>
        <dbReference type="Proteomes" id="UP000190951"/>
    </source>
</evidence>
<dbReference type="Gene3D" id="3.40.640.10">
    <property type="entry name" value="Type I PLP-dependent aspartate aminotransferase-like (Major domain)"/>
    <property type="match status" value="1"/>
</dbReference>
<keyword evidence="6" id="KW-1185">Reference proteome</keyword>
<organism evidence="5 6">
    <name type="scientific">Clostridium felsineum</name>
    <dbReference type="NCBI Taxonomy" id="36839"/>
    <lineage>
        <taxon>Bacteria</taxon>
        <taxon>Bacillati</taxon>
        <taxon>Bacillota</taxon>
        <taxon>Clostridia</taxon>
        <taxon>Eubacteriales</taxon>
        <taxon>Clostridiaceae</taxon>
        <taxon>Clostridium</taxon>
    </lineage>
</organism>
<evidence type="ECO:0000313" key="5">
    <source>
        <dbReference type="EMBL" id="URZ09972.1"/>
    </source>
</evidence>
<dbReference type="Pfam" id="PF01053">
    <property type="entry name" value="Cys_Met_Meta_PP"/>
    <property type="match status" value="1"/>
</dbReference>
<dbReference type="GO" id="GO:0009086">
    <property type="term" value="P:methionine biosynthetic process"/>
    <property type="evidence" value="ECO:0007669"/>
    <property type="project" value="UniProtKB-ARBA"/>
</dbReference>
<dbReference type="PANTHER" id="PTHR11808:SF90">
    <property type="entry name" value="CYSTATHIONINE GAMMA-SYNTHASE"/>
    <property type="match status" value="1"/>
</dbReference>
<dbReference type="AlphaFoldDB" id="A0A1S8KXE0"/>
<dbReference type="GO" id="GO:0016846">
    <property type="term" value="F:carbon-sulfur lyase activity"/>
    <property type="evidence" value="ECO:0007669"/>
    <property type="project" value="TreeGrafter"/>
</dbReference>
<comment type="cofactor">
    <cofactor evidence="1 4">
        <name>pyridoxal 5'-phosphate</name>
        <dbReference type="ChEBI" id="CHEBI:597326"/>
    </cofactor>
</comment>
<keyword evidence="3 4" id="KW-0663">Pyridoxal phosphate</keyword>
<gene>
    <name evidence="5" type="primary">mccB_1</name>
    <name evidence="5" type="ORF">CROST_006800</name>
</gene>
<dbReference type="EMBL" id="CP096983">
    <property type="protein sequence ID" value="URZ09972.1"/>
    <property type="molecule type" value="Genomic_DNA"/>
</dbReference>